<feature type="transmembrane region" description="Helical" evidence="1">
    <location>
        <begin position="18"/>
        <end position="37"/>
    </location>
</feature>
<dbReference type="KEGG" id="plyc:GXP70_06090"/>
<dbReference type="AlphaFoldDB" id="A0A6C0G432"/>
<name>A0A6C0G432_9BACL</name>
<dbReference type="PANTHER" id="PTHR37305">
    <property type="entry name" value="INTEGRAL MEMBRANE PROTEIN-RELATED"/>
    <property type="match status" value="1"/>
</dbReference>
<sequence length="246" mass="27601">MVDLIACEWLKWRRSRMLWLVLLGALLPALLVFFIMLNGASNDEPFKWKDYFELDLQILAMLMCPALFSLLIGYMFAREFQERTVNNMLSGPHPRLRVLTAKFIIALPVLLGVMLLSFLLMLGTGFVFHGAADSFAMNILLKEAGKFGQLLLLEYALVPISAAVALLWRSYIPAMGLGIFAVISEMTIMQSKYIMYYPWSAVLNISTNLSPERNSASIGYTTLAIACIVPLLFIAAYFRKADVHSG</sequence>
<feature type="transmembrane region" description="Helical" evidence="1">
    <location>
        <begin position="147"/>
        <end position="168"/>
    </location>
</feature>
<reference evidence="2 3" key="1">
    <citation type="submission" date="2020-01" db="EMBL/GenBank/DDBJ databases">
        <title>Paenibacillus sp. nov., isolated from tomato rhizosphere.</title>
        <authorList>
            <person name="Weon H.-Y."/>
            <person name="Lee S.A."/>
        </authorList>
    </citation>
    <scope>NUCLEOTIDE SEQUENCE [LARGE SCALE GENOMIC DNA]</scope>
    <source>
        <strain evidence="2 3">12200R-189</strain>
    </source>
</reference>
<dbReference type="EMBL" id="CP048209">
    <property type="protein sequence ID" value="QHT59565.1"/>
    <property type="molecule type" value="Genomic_DNA"/>
</dbReference>
<feature type="transmembrane region" description="Helical" evidence="1">
    <location>
        <begin position="217"/>
        <end position="238"/>
    </location>
</feature>
<evidence type="ECO:0000313" key="2">
    <source>
        <dbReference type="EMBL" id="QHT59565.1"/>
    </source>
</evidence>
<feature type="transmembrane region" description="Helical" evidence="1">
    <location>
        <begin position="98"/>
        <end position="127"/>
    </location>
</feature>
<keyword evidence="1" id="KW-0472">Membrane</keyword>
<evidence type="ECO:0000313" key="3">
    <source>
        <dbReference type="Proteomes" id="UP000476064"/>
    </source>
</evidence>
<dbReference type="Pfam" id="PF12730">
    <property type="entry name" value="ABC2_membrane_4"/>
    <property type="match status" value="1"/>
</dbReference>
<feature type="transmembrane region" description="Helical" evidence="1">
    <location>
        <begin position="57"/>
        <end position="77"/>
    </location>
</feature>
<dbReference type="PANTHER" id="PTHR37305:SF1">
    <property type="entry name" value="MEMBRANE PROTEIN"/>
    <property type="match status" value="1"/>
</dbReference>
<keyword evidence="3" id="KW-1185">Reference proteome</keyword>
<dbReference type="Proteomes" id="UP000476064">
    <property type="component" value="Chromosome"/>
</dbReference>
<accession>A0A6C0G432</accession>
<protein>
    <submittedName>
        <fullName evidence="2">ABC transporter permease subunit</fullName>
    </submittedName>
</protein>
<evidence type="ECO:0000256" key="1">
    <source>
        <dbReference type="SAM" id="Phobius"/>
    </source>
</evidence>
<keyword evidence="1" id="KW-1133">Transmembrane helix</keyword>
<organism evidence="2 3">
    <name type="scientific">Paenibacillus lycopersici</name>
    <dbReference type="NCBI Taxonomy" id="2704462"/>
    <lineage>
        <taxon>Bacteria</taxon>
        <taxon>Bacillati</taxon>
        <taxon>Bacillota</taxon>
        <taxon>Bacilli</taxon>
        <taxon>Bacillales</taxon>
        <taxon>Paenibacillaceae</taxon>
        <taxon>Paenibacillus</taxon>
    </lineage>
</organism>
<proteinExistence type="predicted"/>
<gene>
    <name evidence="2" type="ORF">GXP70_06090</name>
</gene>
<keyword evidence="1" id="KW-0812">Transmembrane</keyword>
<feature type="transmembrane region" description="Helical" evidence="1">
    <location>
        <begin position="175"/>
        <end position="197"/>
    </location>
</feature>
<dbReference type="RefSeq" id="WP_162355631.1">
    <property type="nucleotide sequence ID" value="NZ_CP048209.1"/>
</dbReference>